<sequence length="58" mass="6537">PIAVPQNSDQVMLTQFPDDPFQDIAFSLAYFSAFEIRYSGVVIADMAQDRTFGDLTLY</sequence>
<dbReference type="EMBL" id="UINC01123059">
    <property type="protein sequence ID" value="SVC99276.1"/>
    <property type="molecule type" value="Genomic_DNA"/>
</dbReference>
<name>A0A382RNP9_9ZZZZ</name>
<evidence type="ECO:0000313" key="1">
    <source>
        <dbReference type="EMBL" id="SVC99276.1"/>
    </source>
</evidence>
<accession>A0A382RNP9</accession>
<protein>
    <submittedName>
        <fullName evidence="1">Uncharacterized protein</fullName>
    </submittedName>
</protein>
<gene>
    <name evidence="1" type="ORF">METZ01_LOCUS352130</name>
</gene>
<reference evidence="1" key="1">
    <citation type="submission" date="2018-05" db="EMBL/GenBank/DDBJ databases">
        <authorList>
            <person name="Lanie J.A."/>
            <person name="Ng W.-L."/>
            <person name="Kazmierczak K.M."/>
            <person name="Andrzejewski T.M."/>
            <person name="Davidsen T.M."/>
            <person name="Wayne K.J."/>
            <person name="Tettelin H."/>
            <person name="Glass J.I."/>
            <person name="Rusch D."/>
            <person name="Podicherti R."/>
            <person name="Tsui H.-C.T."/>
            <person name="Winkler M.E."/>
        </authorList>
    </citation>
    <scope>NUCLEOTIDE SEQUENCE</scope>
</reference>
<proteinExistence type="predicted"/>
<organism evidence="1">
    <name type="scientific">marine metagenome</name>
    <dbReference type="NCBI Taxonomy" id="408172"/>
    <lineage>
        <taxon>unclassified sequences</taxon>
        <taxon>metagenomes</taxon>
        <taxon>ecological metagenomes</taxon>
    </lineage>
</organism>
<feature type="non-terminal residue" evidence="1">
    <location>
        <position position="1"/>
    </location>
</feature>
<dbReference type="AlphaFoldDB" id="A0A382RNP9"/>